<dbReference type="PANTHER" id="PTHR38340">
    <property type="entry name" value="S-LAYER PROTEIN"/>
    <property type="match status" value="1"/>
</dbReference>
<dbReference type="PANTHER" id="PTHR38340:SF1">
    <property type="entry name" value="S-LAYER PROTEIN"/>
    <property type="match status" value="1"/>
</dbReference>
<proteinExistence type="predicted"/>
<sequence length="739" mass="78469">MVLLIGTAGHETLDARLALSAHEIRGLAGHDVIFGSAFADLIVGGPGADQMFGGAGDDIFLSEGNDLWADTVKGDDGFDTILGNAGDDVLLFKSIVSIERIDGGGGRDILRGVGGNFWDFSQTELIGIVEIDAADADDIITGSVQNDRIIGGAGNDSLDGGAGIDTAVYRGNFAAYTLTTVANSQLRVVDNAGADGIDTLRGFEILEFADGRYSYDNGVFTPFGAPTNTAPIVTADRYAATENQALLVDAAAGVLSNDSDPDGDTLAIVAFDATSTHAGLVAMNPDGSFTYTPRAGFSGSDSFSYTASDGLAQAGANVEINVSAAGQEPMTQFETIIADLPEGEWIRLNLNKFQEVWAPDEQRPHEGVAGNSPGSIILAWGAATWDSNRDEYIVWGGGHANYGGNEVYTWSALTLLWERASLPSAIVKISGAQYETVDGYLNSPISAHAYDNLEFLQVADRMINFGGAAAHTGAGFVETDGTTRTGPYLWDPSKADPNKVGGLTGSQANPAQFPDVVGGEMWENRGTWSSASPLPGSMVAGTTDYALINGQDVVFVNPSNQGLYAYTVPDVNDPSQDTWELLGNNWDTYSGHGAGAYDPDHNIYVRTSRTEFSYWDLDNPGALNRNASFVPTDASGEFVLSSDWGMEYDPVREQFVLWNGDSSIWFLRPPDEPAVDGWSLVKATAPSLSAPTVPAAFTGVIGKWDYVDAYDVFVGVTDHITGDIWAYKPEGWVAGDWLI</sequence>
<dbReference type="Proteomes" id="UP000021816">
    <property type="component" value="Unassembled WGS sequence"/>
</dbReference>
<dbReference type="InterPro" id="IPR050557">
    <property type="entry name" value="RTX_toxin/Mannuronan_C5-epim"/>
</dbReference>
<evidence type="ECO:0000313" key="4">
    <source>
        <dbReference type="Proteomes" id="UP000021816"/>
    </source>
</evidence>
<name>A0A011QEP3_9PROT</name>
<evidence type="ECO:0000256" key="1">
    <source>
        <dbReference type="ARBA" id="ARBA00004613"/>
    </source>
</evidence>
<dbReference type="GO" id="GO:0005509">
    <property type="term" value="F:calcium ion binding"/>
    <property type="evidence" value="ECO:0007669"/>
    <property type="project" value="InterPro"/>
</dbReference>
<dbReference type="STRING" id="1454003.AW10_03942"/>
<protein>
    <submittedName>
        <fullName evidence="3">Hemolysin IA</fullName>
    </submittedName>
</protein>
<dbReference type="SUPFAM" id="SSF51120">
    <property type="entry name" value="beta-Roll"/>
    <property type="match status" value="1"/>
</dbReference>
<comment type="subcellular location">
    <subcellularLocation>
        <location evidence="1">Secreted</location>
    </subcellularLocation>
</comment>
<dbReference type="GO" id="GO:0005576">
    <property type="term" value="C:extracellular region"/>
    <property type="evidence" value="ECO:0007669"/>
    <property type="project" value="UniProtKB-SubCell"/>
</dbReference>
<comment type="caution">
    <text evidence="3">The sequence shown here is derived from an EMBL/GenBank/DDBJ whole genome shotgun (WGS) entry which is preliminary data.</text>
</comment>
<dbReference type="PATRIC" id="fig|1454003.3.peg.3999"/>
<evidence type="ECO:0000313" key="3">
    <source>
        <dbReference type="EMBL" id="EXI77249.1"/>
    </source>
</evidence>
<accession>A0A011QEP3</accession>
<dbReference type="PROSITE" id="PS00330">
    <property type="entry name" value="HEMOLYSIN_CALCIUM"/>
    <property type="match status" value="1"/>
</dbReference>
<dbReference type="EMBL" id="JEMX01000109">
    <property type="protein sequence ID" value="EXI77249.1"/>
    <property type="molecule type" value="Genomic_DNA"/>
</dbReference>
<reference evidence="3 4" key="1">
    <citation type="submission" date="2014-02" db="EMBL/GenBank/DDBJ databases">
        <title>Expanding our view of genomic diversity in Candidatus Accumulibacter clades.</title>
        <authorList>
            <person name="Skennerton C.T."/>
            <person name="Barr J.J."/>
            <person name="Slater F.R."/>
            <person name="Bond P.L."/>
            <person name="Tyson G.W."/>
        </authorList>
    </citation>
    <scope>NUCLEOTIDE SEQUENCE [LARGE SCALE GENOMIC DNA]</scope>
    <source>
        <strain evidence="4">BA-92</strain>
    </source>
</reference>
<dbReference type="Pfam" id="PF00353">
    <property type="entry name" value="HemolysinCabind"/>
    <property type="match status" value="3"/>
</dbReference>
<dbReference type="InterPro" id="IPR011049">
    <property type="entry name" value="Serralysin-like_metalloprot_C"/>
</dbReference>
<dbReference type="Gene3D" id="2.60.40.3440">
    <property type="match status" value="1"/>
</dbReference>
<keyword evidence="2" id="KW-0964">Secreted</keyword>
<evidence type="ECO:0000256" key="2">
    <source>
        <dbReference type="ARBA" id="ARBA00022525"/>
    </source>
</evidence>
<dbReference type="Pfam" id="PF17963">
    <property type="entry name" value="Big_9"/>
    <property type="match status" value="1"/>
</dbReference>
<dbReference type="InterPro" id="IPR018511">
    <property type="entry name" value="Hemolysin-typ_Ca-bd_CS"/>
</dbReference>
<dbReference type="Gene3D" id="2.150.10.10">
    <property type="entry name" value="Serralysin-like metalloprotease, C-terminal"/>
    <property type="match status" value="2"/>
</dbReference>
<dbReference type="PRINTS" id="PR00313">
    <property type="entry name" value="CABNDNGRPT"/>
</dbReference>
<organism evidence="3 4">
    <name type="scientific">Candidatus Accumulibacter appositus</name>
    <dbReference type="NCBI Taxonomy" id="1454003"/>
    <lineage>
        <taxon>Bacteria</taxon>
        <taxon>Pseudomonadati</taxon>
        <taxon>Pseudomonadota</taxon>
        <taxon>Betaproteobacteria</taxon>
        <taxon>Candidatus Accumulibacter</taxon>
    </lineage>
</organism>
<dbReference type="InterPro" id="IPR001343">
    <property type="entry name" value="Hemolysn_Ca-bd"/>
</dbReference>
<dbReference type="AlphaFoldDB" id="A0A011QEP3"/>
<gene>
    <name evidence="3" type="primary">apxIA</name>
    <name evidence="3" type="ORF">AW10_03942</name>
</gene>